<protein>
    <submittedName>
        <fullName evidence="2">Uncharacterized protein</fullName>
    </submittedName>
</protein>
<name>A0A4U8Q9I6_9FIRM</name>
<proteinExistence type="predicted"/>
<gene>
    <name evidence="2" type="ORF">DSM106044_04703</name>
</gene>
<dbReference type="RefSeq" id="WP_138003798.1">
    <property type="nucleotide sequence ID" value="NZ_QGQD01000093.1"/>
</dbReference>
<sequence length="386" mass="44805">MLIKYILIYVIILLVIYFGNDKIVDLLSGNQVLIRFVELTLPLTIPSLVYFFQVNKDRHERVEKEEEKKGKAQKDEEDKFERSLPFFYVRNGTIFARNPQKSPILNVKIQIGTIKNDFSVLGKIGTKGAIHSEDNIPIGGMVDGDEKNIDSLLENNNIFKDIRWFVLSAITATNDTVYFTYLPCMKMGWHFYRKDDSDKSMIVKYIGDNSYCELAKLLVTHVEENGVQFSFRESILNDAVACLEENDLQGAFAQIIKLVRCVKELPKCEILYVLYNSYLMLHQLESFQKIEPNYFQGNLSEKCDFTDKYMKQLENRDQESMMIEYLQDIIKIVNEDGNVSLDFWLRNVEVYIRDQSRVSNANCLKVKLRQTIPPLVGGLIELDDME</sequence>
<feature type="transmembrane region" description="Helical" evidence="1">
    <location>
        <begin position="5"/>
        <end position="20"/>
    </location>
</feature>
<comment type="caution">
    <text evidence="2">The sequence shown here is derived from an EMBL/GenBank/DDBJ whole genome shotgun (WGS) entry which is preliminary data.</text>
</comment>
<dbReference type="Proteomes" id="UP000306509">
    <property type="component" value="Unassembled WGS sequence"/>
</dbReference>
<dbReference type="AlphaFoldDB" id="A0A4U8Q9I6"/>
<dbReference type="EMBL" id="QGQD01000093">
    <property type="protein sequence ID" value="TLC98475.1"/>
    <property type="molecule type" value="Genomic_DNA"/>
</dbReference>
<evidence type="ECO:0000313" key="2">
    <source>
        <dbReference type="EMBL" id="TLC98475.1"/>
    </source>
</evidence>
<evidence type="ECO:0000313" key="3">
    <source>
        <dbReference type="Proteomes" id="UP000306509"/>
    </source>
</evidence>
<keyword evidence="1" id="KW-0812">Transmembrane</keyword>
<evidence type="ECO:0000256" key="1">
    <source>
        <dbReference type="SAM" id="Phobius"/>
    </source>
</evidence>
<reference evidence="2 3" key="1">
    <citation type="journal article" date="2019" name="Anaerobe">
        <title>Detection of Robinsoniella peoriensis in multiple bone samples of a trauma patient.</title>
        <authorList>
            <person name="Schrottner P."/>
            <person name="Hartwich K."/>
            <person name="Bunk B."/>
            <person name="Schober I."/>
            <person name="Helbig S."/>
            <person name="Rudolph W.W."/>
            <person name="Gunzer F."/>
        </authorList>
    </citation>
    <scope>NUCLEOTIDE SEQUENCE [LARGE SCALE GENOMIC DNA]</scope>
    <source>
        <strain evidence="2 3">DSM 106044</strain>
    </source>
</reference>
<feature type="transmembrane region" description="Helical" evidence="1">
    <location>
        <begin position="32"/>
        <end position="52"/>
    </location>
</feature>
<accession>A0A4U8Q9I6</accession>
<dbReference type="STRING" id="180332.GCA_000797495_01978"/>
<keyword evidence="1" id="KW-1133">Transmembrane helix</keyword>
<keyword evidence="1" id="KW-0472">Membrane</keyword>
<organism evidence="2 3">
    <name type="scientific">Robinsoniella peoriensis</name>
    <dbReference type="NCBI Taxonomy" id="180332"/>
    <lineage>
        <taxon>Bacteria</taxon>
        <taxon>Bacillati</taxon>
        <taxon>Bacillota</taxon>
        <taxon>Clostridia</taxon>
        <taxon>Lachnospirales</taxon>
        <taxon>Lachnospiraceae</taxon>
        <taxon>Robinsoniella</taxon>
    </lineage>
</organism>
<keyword evidence="3" id="KW-1185">Reference proteome</keyword>